<evidence type="ECO:0000313" key="4">
    <source>
        <dbReference type="Proteomes" id="UP000188993"/>
    </source>
</evidence>
<dbReference type="PANTHER" id="PTHR34473">
    <property type="entry name" value="UPF0699 TRANSMEMBRANE PROTEIN YDBS"/>
    <property type="match status" value="1"/>
</dbReference>
<keyword evidence="1" id="KW-1133">Transmembrane helix</keyword>
<evidence type="ECO:0000259" key="2">
    <source>
        <dbReference type="Pfam" id="PF03703"/>
    </source>
</evidence>
<keyword evidence="4" id="KW-1185">Reference proteome</keyword>
<feature type="transmembrane region" description="Helical" evidence="1">
    <location>
        <begin position="49"/>
        <end position="72"/>
    </location>
</feature>
<organism evidence="3 4">
    <name type="scientific">Jeotgalibaca dankookensis</name>
    <dbReference type="NCBI Taxonomy" id="708126"/>
    <lineage>
        <taxon>Bacteria</taxon>
        <taxon>Bacillati</taxon>
        <taxon>Bacillota</taxon>
        <taxon>Bacilli</taxon>
        <taxon>Lactobacillales</taxon>
        <taxon>Carnobacteriaceae</taxon>
        <taxon>Jeotgalibaca</taxon>
    </lineage>
</organism>
<dbReference type="PANTHER" id="PTHR34473:SF2">
    <property type="entry name" value="UPF0699 TRANSMEMBRANE PROTEIN YDBT"/>
    <property type="match status" value="1"/>
</dbReference>
<dbReference type="AlphaFoldDB" id="A0A1S6IM84"/>
<reference evidence="3 4" key="1">
    <citation type="journal article" date="2014" name="Int. J. Syst. Evol. Microbiol.">
        <title>Jeotgalibaca dankookensis gen. nov., sp. nov., a member of the family Carnobacteriaceae, isolated from seujeot (Korean traditional food).</title>
        <authorList>
            <person name="Lee D.G."/>
            <person name="Trujillo M.E."/>
            <person name="Kang H."/>
            <person name="Ahn T.Y."/>
        </authorList>
    </citation>
    <scope>NUCLEOTIDE SEQUENCE [LARGE SCALE GENOMIC DNA]</scope>
    <source>
        <strain evidence="3 4">EX-07</strain>
    </source>
</reference>
<gene>
    <name evidence="3" type="ORF">BW727_100221</name>
</gene>
<evidence type="ECO:0000256" key="1">
    <source>
        <dbReference type="SAM" id="Phobius"/>
    </source>
</evidence>
<feature type="transmembrane region" description="Helical" evidence="1">
    <location>
        <begin position="21"/>
        <end position="43"/>
    </location>
</feature>
<protein>
    <recommendedName>
        <fullName evidence="2">YdbS-like PH domain-containing protein</fullName>
    </recommendedName>
</protein>
<feature type="domain" description="YdbS-like PH" evidence="2">
    <location>
        <begin position="77"/>
        <end position="152"/>
    </location>
</feature>
<name>A0A1S6IM84_9LACT</name>
<proteinExistence type="predicted"/>
<dbReference type="EMBL" id="CP019728">
    <property type="protein sequence ID" value="AQS52629.1"/>
    <property type="molecule type" value="Genomic_DNA"/>
</dbReference>
<keyword evidence="1" id="KW-0472">Membrane</keyword>
<dbReference type="RefSeq" id="WP_062468021.1">
    <property type="nucleotide sequence ID" value="NZ_BBYN01000005.1"/>
</dbReference>
<dbReference type="OrthoDB" id="1750577at2"/>
<evidence type="ECO:0000313" key="3">
    <source>
        <dbReference type="EMBL" id="AQS52629.1"/>
    </source>
</evidence>
<dbReference type="Proteomes" id="UP000188993">
    <property type="component" value="Chromosome"/>
</dbReference>
<sequence length="163" mass="18737">MEYPLLPKQMPETIQSVWRKTALLTTMTFILIGIAFTGFLVWLDALEGLWFWLIVGYFGLVAIGLAISLALVPYRYHYYRFEVTPEDLAFQKGFIFRSITYVPMNRIQHVETEQGPFLRKEGLMEIVIHTAATSHRIAGLKIDEAMTLREQIVALVKVAKEDV</sequence>
<dbReference type="STRING" id="708126.BW727_100221"/>
<dbReference type="KEGG" id="jda:BW727_100221"/>
<keyword evidence="1" id="KW-0812">Transmembrane</keyword>
<dbReference type="InterPro" id="IPR005182">
    <property type="entry name" value="YdbS-like_PH"/>
</dbReference>
<dbReference type="Pfam" id="PF03703">
    <property type="entry name" value="bPH_2"/>
    <property type="match status" value="1"/>
</dbReference>
<accession>A0A1S6IM84</accession>